<name>A0A0D3IT39_EMIH1</name>
<dbReference type="Proteomes" id="UP000013827">
    <property type="component" value="Unassembled WGS sequence"/>
</dbReference>
<reference evidence="4" key="1">
    <citation type="journal article" date="2013" name="Nature">
        <title>Pan genome of the phytoplankton Emiliania underpins its global distribution.</title>
        <authorList>
            <person name="Read B.A."/>
            <person name="Kegel J."/>
            <person name="Klute M.J."/>
            <person name="Kuo A."/>
            <person name="Lefebvre S.C."/>
            <person name="Maumus F."/>
            <person name="Mayer C."/>
            <person name="Miller J."/>
            <person name="Monier A."/>
            <person name="Salamov A."/>
            <person name="Young J."/>
            <person name="Aguilar M."/>
            <person name="Claverie J.M."/>
            <person name="Frickenhaus S."/>
            <person name="Gonzalez K."/>
            <person name="Herman E.K."/>
            <person name="Lin Y.C."/>
            <person name="Napier J."/>
            <person name="Ogata H."/>
            <person name="Sarno A.F."/>
            <person name="Shmutz J."/>
            <person name="Schroeder D."/>
            <person name="de Vargas C."/>
            <person name="Verret F."/>
            <person name="von Dassow P."/>
            <person name="Valentin K."/>
            <person name="Van de Peer Y."/>
            <person name="Wheeler G."/>
            <person name="Dacks J.B."/>
            <person name="Delwiche C.F."/>
            <person name="Dyhrman S.T."/>
            <person name="Glockner G."/>
            <person name="John U."/>
            <person name="Richards T."/>
            <person name="Worden A.Z."/>
            <person name="Zhang X."/>
            <person name="Grigoriev I.V."/>
            <person name="Allen A.E."/>
            <person name="Bidle K."/>
            <person name="Borodovsky M."/>
            <person name="Bowler C."/>
            <person name="Brownlee C."/>
            <person name="Cock J.M."/>
            <person name="Elias M."/>
            <person name="Gladyshev V.N."/>
            <person name="Groth M."/>
            <person name="Guda C."/>
            <person name="Hadaegh A."/>
            <person name="Iglesias-Rodriguez M.D."/>
            <person name="Jenkins J."/>
            <person name="Jones B.M."/>
            <person name="Lawson T."/>
            <person name="Leese F."/>
            <person name="Lindquist E."/>
            <person name="Lobanov A."/>
            <person name="Lomsadze A."/>
            <person name="Malik S.B."/>
            <person name="Marsh M.E."/>
            <person name="Mackinder L."/>
            <person name="Mock T."/>
            <person name="Mueller-Roeber B."/>
            <person name="Pagarete A."/>
            <person name="Parker M."/>
            <person name="Probert I."/>
            <person name="Quesneville H."/>
            <person name="Raines C."/>
            <person name="Rensing S.A."/>
            <person name="Riano-Pachon D.M."/>
            <person name="Richier S."/>
            <person name="Rokitta S."/>
            <person name="Shiraiwa Y."/>
            <person name="Soanes D.M."/>
            <person name="van der Giezen M."/>
            <person name="Wahlund T.M."/>
            <person name="Williams B."/>
            <person name="Wilson W."/>
            <person name="Wolfe G."/>
            <person name="Wurch L.L."/>
        </authorList>
    </citation>
    <scope>NUCLEOTIDE SEQUENCE</scope>
</reference>
<feature type="domain" description="RING-type" evidence="2">
    <location>
        <begin position="173"/>
        <end position="224"/>
    </location>
</feature>
<dbReference type="InterPro" id="IPR001841">
    <property type="entry name" value="Znf_RING"/>
</dbReference>
<evidence type="ECO:0000256" key="1">
    <source>
        <dbReference type="PROSITE-ProRule" id="PRU00175"/>
    </source>
</evidence>
<organism evidence="3 4">
    <name type="scientific">Emiliania huxleyi (strain CCMP1516)</name>
    <dbReference type="NCBI Taxonomy" id="280463"/>
    <lineage>
        <taxon>Eukaryota</taxon>
        <taxon>Haptista</taxon>
        <taxon>Haptophyta</taxon>
        <taxon>Prymnesiophyceae</taxon>
        <taxon>Isochrysidales</taxon>
        <taxon>Noelaerhabdaceae</taxon>
        <taxon>Emiliania</taxon>
    </lineage>
</organism>
<dbReference type="KEGG" id="ehx:EMIHUDRAFT_211878"/>
<dbReference type="GO" id="GO:0008270">
    <property type="term" value="F:zinc ion binding"/>
    <property type="evidence" value="ECO:0007669"/>
    <property type="project" value="UniProtKB-KW"/>
</dbReference>
<evidence type="ECO:0000259" key="2">
    <source>
        <dbReference type="PROSITE" id="PS50089"/>
    </source>
</evidence>
<dbReference type="Gene3D" id="3.30.40.10">
    <property type="entry name" value="Zinc/RING finger domain, C3HC4 (zinc finger)"/>
    <property type="match status" value="1"/>
</dbReference>
<evidence type="ECO:0000313" key="3">
    <source>
        <dbReference type="EnsemblProtists" id="EOD14424"/>
    </source>
</evidence>
<keyword evidence="4" id="KW-1185">Reference proteome</keyword>
<dbReference type="GeneID" id="17255360"/>
<dbReference type="EnsemblProtists" id="EOD14424">
    <property type="protein sequence ID" value="EOD14424"/>
    <property type="gene ID" value="EMIHUDRAFT_211878"/>
</dbReference>
<proteinExistence type="predicted"/>
<dbReference type="RefSeq" id="XP_005766853.1">
    <property type="nucleotide sequence ID" value="XM_005766796.1"/>
</dbReference>
<keyword evidence="1" id="KW-0479">Metal-binding</keyword>
<reference evidence="3" key="2">
    <citation type="submission" date="2024-10" db="UniProtKB">
        <authorList>
            <consortium name="EnsemblProtists"/>
        </authorList>
    </citation>
    <scope>IDENTIFICATION</scope>
</reference>
<dbReference type="InterPro" id="IPR013083">
    <property type="entry name" value="Znf_RING/FYVE/PHD"/>
</dbReference>
<dbReference type="HOGENOM" id="CLU_1153505_0_0_1"/>
<dbReference type="EnsemblProtists" id="EOD09264">
    <property type="protein sequence ID" value="EOD09264"/>
    <property type="gene ID" value="EMIHUDRAFT_216644"/>
</dbReference>
<dbReference type="RefSeq" id="XP_005761693.1">
    <property type="nucleotide sequence ID" value="XM_005761636.1"/>
</dbReference>
<protein>
    <recommendedName>
        <fullName evidence="2">RING-type domain-containing protein</fullName>
    </recommendedName>
</protein>
<dbReference type="PaxDb" id="2903-EOD09264"/>
<dbReference type="KEGG" id="ehx:EMIHUDRAFT_216644"/>
<dbReference type="PROSITE" id="PS50089">
    <property type="entry name" value="ZF_RING_2"/>
    <property type="match status" value="1"/>
</dbReference>
<dbReference type="SUPFAM" id="SSF57850">
    <property type="entry name" value="RING/U-box"/>
    <property type="match status" value="1"/>
</dbReference>
<dbReference type="GeneID" id="17260578"/>
<keyword evidence="1" id="KW-0863">Zinc-finger</keyword>
<evidence type="ECO:0000313" key="4">
    <source>
        <dbReference type="Proteomes" id="UP000013827"/>
    </source>
</evidence>
<sequence>MAPPLEARVPRAPAGNFSRKQRELRIKRGLLLPPAWRVPTERSLHFFLKGVLCCAELLDTIQTWRTGKENTLRRIAEVITRQLISNTPSSRHALIKRLVRDALLSDSEGNYYSIAATEKRLRHLDYEDCCARDHYTSRSYGKRFHPYVLYRFILFLQTRSELLRSKIEQTASCAVCKERAARRAEEGGVPVIWRQAEPCRHWTCDTCTRDLAARGMANHCSLCRARVISYPLGVAPGANQS</sequence>
<dbReference type="AlphaFoldDB" id="A0A0D3IT39"/>
<accession>A0A0D3IT39</accession>
<keyword evidence="1" id="KW-0862">Zinc</keyword>